<evidence type="ECO:0000313" key="3">
    <source>
        <dbReference type="Proteomes" id="UP001589710"/>
    </source>
</evidence>
<gene>
    <name evidence="2" type="ORF">ACFFTL_46155</name>
</gene>
<protein>
    <submittedName>
        <fullName evidence="2">Uncharacterized protein</fullName>
    </submittedName>
</protein>
<evidence type="ECO:0000256" key="1">
    <source>
        <dbReference type="SAM" id="SignalP"/>
    </source>
</evidence>
<evidence type="ECO:0000313" key="2">
    <source>
        <dbReference type="EMBL" id="MFB9579442.1"/>
    </source>
</evidence>
<proteinExistence type="predicted"/>
<dbReference type="EMBL" id="JBHMCG010000222">
    <property type="protein sequence ID" value="MFB9579442.1"/>
    <property type="molecule type" value="Genomic_DNA"/>
</dbReference>
<feature type="chain" id="PRO_5046869754" evidence="1">
    <location>
        <begin position="20"/>
        <end position="62"/>
    </location>
</feature>
<reference evidence="2 3" key="1">
    <citation type="submission" date="2024-09" db="EMBL/GenBank/DDBJ databases">
        <authorList>
            <person name="Sun Q."/>
            <person name="Mori K."/>
        </authorList>
    </citation>
    <scope>NUCLEOTIDE SEQUENCE [LARGE SCALE GENOMIC DNA]</scope>
    <source>
        <strain evidence="2 3">JCM 3331</strain>
    </source>
</reference>
<keyword evidence="1" id="KW-0732">Signal</keyword>
<accession>A0ABV5RQE1</accession>
<dbReference type="Proteomes" id="UP001589710">
    <property type="component" value="Unassembled WGS sequence"/>
</dbReference>
<keyword evidence="3" id="KW-1185">Reference proteome</keyword>
<sequence length="62" mass="6186">MGKKMLRSVLAAAVSAALAAGVLGTLDLAWDSAPNKTAGVQVQAVAPPDLAWDSIPADLAEA</sequence>
<dbReference type="RefSeq" id="WP_345517361.1">
    <property type="nucleotide sequence ID" value="NZ_BAAAXD010000045.1"/>
</dbReference>
<comment type="caution">
    <text evidence="2">The sequence shown here is derived from an EMBL/GenBank/DDBJ whole genome shotgun (WGS) entry which is preliminary data.</text>
</comment>
<feature type="signal peptide" evidence="1">
    <location>
        <begin position="1"/>
        <end position="19"/>
    </location>
</feature>
<name>A0ABV5RQE1_9ACTN</name>
<organism evidence="2 3">
    <name type="scientific">Streptomyces yanii</name>
    <dbReference type="NCBI Taxonomy" id="78510"/>
    <lineage>
        <taxon>Bacteria</taxon>
        <taxon>Bacillati</taxon>
        <taxon>Actinomycetota</taxon>
        <taxon>Actinomycetes</taxon>
        <taxon>Kitasatosporales</taxon>
        <taxon>Streptomycetaceae</taxon>
        <taxon>Streptomyces</taxon>
    </lineage>
</organism>